<dbReference type="PANTHER" id="PTHR43477:SF1">
    <property type="entry name" value="DIHYDROANTICAPSIN 7-DEHYDROGENASE"/>
    <property type="match status" value="1"/>
</dbReference>
<organism evidence="3 4">
    <name type="scientific">Flavobacterium arundinis</name>
    <dbReference type="NCBI Taxonomy" id="3139143"/>
    <lineage>
        <taxon>Bacteria</taxon>
        <taxon>Pseudomonadati</taxon>
        <taxon>Bacteroidota</taxon>
        <taxon>Flavobacteriia</taxon>
        <taxon>Flavobacteriales</taxon>
        <taxon>Flavobacteriaceae</taxon>
        <taxon>Flavobacterium</taxon>
    </lineage>
</organism>
<protein>
    <submittedName>
        <fullName evidence="3">SDR family oxidoreductase</fullName>
        <ecNumber evidence="3">1.-.-.-</ecNumber>
    </submittedName>
</protein>
<dbReference type="EMBL" id="JBBYHR010000006">
    <property type="protein sequence ID" value="MEL1245005.1"/>
    <property type="molecule type" value="Genomic_DNA"/>
</dbReference>
<dbReference type="Pfam" id="PF13561">
    <property type="entry name" value="adh_short_C2"/>
    <property type="match status" value="1"/>
</dbReference>
<evidence type="ECO:0000313" key="3">
    <source>
        <dbReference type="EMBL" id="MEL1245005.1"/>
    </source>
</evidence>
<dbReference type="InterPro" id="IPR051122">
    <property type="entry name" value="SDR_DHRS6-like"/>
</dbReference>
<comment type="caution">
    <text evidence="3">The sequence shown here is derived from an EMBL/GenBank/DDBJ whole genome shotgun (WGS) entry which is preliminary data.</text>
</comment>
<dbReference type="InterPro" id="IPR036291">
    <property type="entry name" value="NAD(P)-bd_dom_sf"/>
</dbReference>
<keyword evidence="2 3" id="KW-0560">Oxidoreductase</keyword>
<evidence type="ECO:0000256" key="2">
    <source>
        <dbReference type="ARBA" id="ARBA00023002"/>
    </source>
</evidence>
<dbReference type="Gene3D" id="3.40.50.720">
    <property type="entry name" value="NAD(P)-binding Rossmann-like Domain"/>
    <property type="match status" value="1"/>
</dbReference>
<comment type="similarity">
    <text evidence="1">Belongs to the short-chain dehydrogenases/reductases (SDR) family.</text>
</comment>
<dbReference type="Proteomes" id="UP001464555">
    <property type="component" value="Unassembled WGS sequence"/>
</dbReference>
<proteinExistence type="inferred from homology"/>
<accession>A0ABU9HYM6</accession>
<sequence>MQITSKNYIVAGASSGIGLELARMLMKEGFTVYGISRTPGPLEGEDLYRHLPHDFLSDEPLPDITADAAGIAYCPGSIVLKPINRVTRDDVNKAITLNATAALWFAQRYLANIKGSEDPSMVFFSTVAVQSGLPFHAAIAMAKGAVEGLTRALAAELAPLVRVNAVAPSLTDTPLAAGLLNTEAKAEASKARHPLNTVGTAKEVALVAFHLLTQYKWVTGQVFGINGGLGTIVR</sequence>
<dbReference type="PRINTS" id="PR00081">
    <property type="entry name" value="GDHRDH"/>
</dbReference>
<keyword evidence="4" id="KW-1185">Reference proteome</keyword>
<evidence type="ECO:0000256" key="1">
    <source>
        <dbReference type="ARBA" id="ARBA00006484"/>
    </source>
</evidence>
<evidence type="ECO:0000313" key="4">
    <source>
        <dbReference type="Proteomes" id="UP001464555"/>
    </source>
</evidence>
<gene>
    <name evidence="3" type="ORF">AAEO56_12075</name>
</gene>
<dbReference type="InterPro" id="IPR002347">
    <property type="entry name" value="SDR_fam"/>
</dbReference>
<dbReference type="PANTHER" id="PTHR43477">
    <property type="entry name" value="DIHYDROANTICAPSIN 7-DEHYDROGENASE"/>
    <property type="match status" value="1"/>
</dbReference>
<name>A0ABU9HYM6_9FLAO</name>
<dbReference type="RefSeq" id="WP_341697320.1">
    <property type="nucleotide sequence ID" value="NZ_JBBYHR010000006.1"/>
</dbReference>
<dbReference type="GO" id="GO:0016491">
    <property type="term" value="F:oxidoreductase activity"/>
    <property type="evidence" value="ECO:0007669"/>
    <property type="project" value="UniProtKB-KW"/>
</dbReference>
<dbReference type="SUPFAM" id="SSF51735">
    <property type="entry name" value="NAD(P)-binding Rossmann-fold domains"/>
    <property type="match status" value="1"/>
</dbReference>
<reference evidence="3 4" key="1">
    <citation type="submission" date="2024-04" db="EMBL/GenBank/DDBJ databases">
        <title>Flavobacterium sp. DGU11 16S ribosomal RNA gene Genome sequencing and assembly.</title>
        <authorList>
            <person name="Park S."/>
        </authorList>
    </citation>
    <scope>NUCLEOTIDE SEQUENCE [LARGE SCALE GENOMIC DNA]</scope>
    <source>
        <strain evidence="3 4">DGU11</strain>
    </source>
</reference>
<dbReference type="EC" id="1.-.-.-" evidence="3"/>
<dbReference type="CDD" id="cd05233">
    <property type="entry name" value="SDR_c"/>
    <property type="match status" value="1"/>
</dbReference>